<dbReference type="SUPFAM" id="SSF47413">
    <property type="entry name" value="lambda repressor-like DNA-binding domains"/>
    <property type="match status" value="1"/>
</dbReference>
<reference evidence="2" key="1">
    <citation type="journal article" date="2014" name="Int. J. Syst. Evol. Microbiol.">
        <title>Complete genome sequence of Corynebacterium casei LMG S-19264T (=DSM 44701T), isolated from a smear-ripened cheese.</title>
        <authorList>
            <consortium name="US DOE Joint Genome Institute (JGI-PGF)"/>
            <person name="Walter F."/>
            <person name="Albersmeier A."/>
            <person name="Kalinowski J."/>
            <person name="Ruckert C."/>
        </authorList>
    </citation>
    <scope>NUCLEOTIDE SEQUENCE</scope>
    <source>
        <strain evidence="2">JCM 3035</strain>
    </source>
</reference>
<dbReference type="Pfam" id="PF19054">
    <property type="entry name" value="DUF5753"/>
    <property type="match status" value="1"/>
</dbReference>
<dbReference type="SMART" id="SM00530">
    <property type="entry name" value="HTH_XRE"/>
    <property type="match status" value="1"/>
</dbReference>
<comment type="caution">
    <text evidence="2">The sequence shown here is derived from an EMBL/GenBank/DDBJ whole genome shotgun (WGS) entry which is preliminary data.</text>
</comment>
<protein>
    <submittedName>
        <fullName evidence="2">Transcriptional regulator</fullName>
    </submittedName>
</protein>
<dbReference type="RefSeq" id="WP_189320190.1">
    <property type="nucleotide sequence ID" value="NZ_BMPQ01000001.1"/>
</dbReference>
<evidence type="ECO:0000259" key="1">
    <source>
        <dbReference type="PROSITE" id="PS50943"/>
    </source>
</evidence>
<evidence type="ECO:0000313" key="2">
    <source>
        <dbReference type="EMBL" id="GGK47619.1"/>
    </source>
</evidence>
<dbReference type="InterPro" id="IPR010982">
    <property type="entry name" value="Lambda_DNA-bd_dom_sf"/>
</dbReference>
<accession>A0A917QF49</accession>
<reference evidence="2" key="2">
    <citation type="submission" date="2020-09" db="EMBL/GenBank/DDBJ databases">
        <authorList>
            <person name="Sun Q."/>
            <person name="Ohkuma M."/>
        </authorList>
    </citation>
    <scope>NUCLEOTIDE SEQUENCE</scope>
    <source>
        <strain evidence="2">JCM 3035</strain>
    </source>
</reference>
<dbReference type="CDD" id="cd00093">
    <property type="entry name" value="HTH_XRE"/>
    <property type="match status" value="1"/>
</dbReference>
<proteinExistence type="predicted"/>
<feature type="domain" description="HTH cro/C1-type" evidence="1">
    <location>
        <begin position="18"/>
        <end position="73"/>
    </location>
</feature>
<dbReference type="GO" id="GO:0003677">
    <property type="term" value="F:DNA binding"/>
    <property type="evidence" value="ECO:0007669"/>
    <property type="project" value="InterPro"/>
</dbReference>
<dbReference type="Pfam" id="PF13560">
    <property type="entry name" value="HTH_31"/>
    <property type="match status" value="1"/>
</dbReference>
<dbReference type="InterPro" id="IPR001387">
    <property type="entry name" value="Cro/C1-type_HTH"/>
</dbReference>
<gene>
    <name evidence="2" type="ORF">GCM10010094_04650</name>
</gene>
<dbReference type="EMBL" id="BMPQ01000001">
    <property type="protein sequence ID" value="GGK47619.1"/>
    <property type="molecule type" value="Genomic_DNA"/>
</dbReference>
<organism evidence="2 3">
    <name type="scientific">Streptomyces flaveus</name>
    <dbReference type="NCBI Taxonomy" id="66370"/>
    <lineage>
        <taxon>Bacteria</taxon>
        <taxon>Bacillati</taxon>
        <taxon>Actinomycetota</taxon>
        <taxon>Actinomycetes</taxon>
        <taxon>Kitasatosporales</taxon>
        <taxon>Streptomycetaceae</taxon>
        <taxon>Streptomyces</taxon>
        <taxon>Streptomyces aurantiacus group</taxon>
    </lineage>
</organism>
<dbReference type="PROSITE" id="PS50943">
    <property type="entry name" value="HTH_CROC1"/>
    <property type="match status" value="1"/>
</dbReference>
<name>A0A917QF49_9ACTN</name>
<evidence type="ECO:0000313" key="3">
    <source>
        <dbReference type="Proteomes" id="UP000637788"/>
    </source>
</evidence>
<sequence length="293" mass="32873">MPPRTSPSERQRRLGAELRKLRIQAGMSGDAAAELIQAERTRISHIESGRVDVPRNGLYKLLRAYGCPEGTYFDGLMAMAQERGKGWWGEFSDTIGPAARDLAELESRSTTLRTQEPLFIPGLLQTEEYSRAVLSETENDPQRVDRYVEFRLARQRILAGDTPVTFDAVVHEAALHAHVGGPKVMRRQLLRLMEVSRLPNVTVRVFPYEAGAYSAYSQSFAIFGGATPELDTVYLEHPTHSIFLRDGGQLDEYAKMFERLCKLALAPVDPESAPEAHKSRDSLSLIQHVMYTL</sequence>
<dbReference type="AlphaFoldDB" id="A0A917QF49"/>
<dbReference type="InterPro" id="IPR043917">
    <property type="entry name" value="DUF5753"/>
</dbReference>
<dbReference type="Gene3D" id="1.10.260.40">
    <property type="entry name" value="lambda repressor-like DNA-binding domains"/>
    <property type="match status" value="1"/>
</dbReference>
<keyword evidence="3" id="KW-1185">Reference proteome</keyword>
<dbReference type="Proteomes" id="UP000637788">
    <property type="component" value="Unassembled WGS sequence"/>
</dbReference>